<dbReference type="Gene3D" id="1.10.10.10">
    <property type="entry name" value="Winged helix-like DNA-binding domain superfamily/Winged helix DNA-binding domain"/>
    <property type="match status" value="1"/>
</dbReference>
<keyword evidence="3" id="KW-0804">Transcription</keyword>
<evidence type="ECO:0000259" key="4">
    <source>
        <dbReference type="PROSITE" id="PS50995"/>
    </source>
</evidence>
<reference evidence="5 6" key="1">
    <citation type="submission" date="2018-07" db="EMBL/GenBank/DDBJ databases">
        <title>Genomic Encyclopedia of Type Strains, Phase III (KMG-III): the genomes of soil and plant-associated and newly described type strains.</title>
        <authorList>
            <person name="Whitman W."/>
        </authorList>
    </citation>
    <scope>NUCLEOTIDE SEQUENCE [LARGE SCALE GENOMIC DNA]</scope>
    <source>
        <strain evidence="5 6">CECT 7287</strain>
    </source>
</reference>
<evidence type="ECO:0000256" key="3">
    <source>
        <dbReference type="ARBA" id="ARBA00023163"/>
    </source>
</evidence>
<organism evidence="5 6">
    <name type="scientific">Cohnella phaseoli</name>
    <dbReference type="NCBI Taxonomy" id="456490"/>
    <lineage>
        <taxon>Bacteria</taxon>
        <taxon>Bacillati</taxon>
        <taxon>Bacillota</taxon>
        <taxon>Bacilli</taxon>
        <taxon>Bacillales</taxon>
        <taxon>Paenibacillaceae</taxon>
        <taxon>Cohnella</taxon>
    </lineage>
</organism>
<gene>
    <name evidence="5" type="ORF">DFP98_12965</name>
</gene>
<evidence type="ECO:0000313" key="5">
    <source>
        <dbReference type="EMBL" id="RED60652.1"/>
    </source>
</evidence>
<accession>A0A3D9IFV2</accession>
<dbReference type="InterPro" id="IPR036388">
    <property type="entry name" value="WH-like_DNA-bd_sf"/>
</dbReference>
<comment type="caution">
    <text evidence="5">The sequence shown here is derived from an EMBL/GenBank/DDBJ whole genome shotgun (WGS) entry which is preliminary data.</text>
</comment>
<dbReference type="Pfam" id="PF01047">
    <property type="entry name" value="MarR"/>
    <property type="match status" value="1"/>
</dbReference>
<name>A0A3D9IFV2_9BACL</name>
<keyword evidence="6" id="KW-1185">Reference proteome</keyword>
<evidence type="ECO:0000256" key="1">
    <source>
        <dbReference type="ARBA" id="ARBA00023015"/>
    </source>
</evidence>
<dbReference type="GO" id="GO:0003700">
    <property type="term" value="F:DNA-binding transcription factor activity"/>
    <property type="evidence" value="ECO:0007669"/>
    <property type="project" value="InterPro"/>
</dbReference>
<keyword evidence="2 5" id="KW-0238">DNA-binding</keyword>
<proteinExistence type="predicted"/>
<dbReference type="SUPFAM" id="SSF46785">
    <property type="entry name" value="Winged helix' DNA-binding domain"/>
    <property type="match status" value="1"/>
</dbReference>
<dbReference type="SMART" id="SM00347">
    <property type="entry name" value="HTH_MARR"/>
    <property type="match status" value="1"/>
</dbReference>
<dbReference type="PANTHER" id="PTHR42756:SF1">
    <property type="entry name" value="TRANSCRIPTIONAL REPRESSOR OF EMRAB OPERON"/>
    <property type="match status" value="1"/>
</dbReference>
<dbReference type="InterPro" id="IPR000835">
    <property type="entry name" value="HTH_MarR-typ"/>
</dbReference>
<dbReference type="PRINTS" id="PR00598">
    <property type="entry name" value="HTHMARR"/>
</dbReference>
<dbReference type="InterPro" id="IPR036390">
    <property type="entry name" value="WH_DNA-bd_sf"/>
</dbReference>
<dbReference type="EMBL" id="QRDZ01000029">
    <property type="protein sequence ID" value="RED60652.1"/>
    <property type="molecule type" value="Genomic_DNA"/>
</dbReference>
<protein>
    <submittedName>
        <fullName evidence="5">DNA-binding MarR family transcriptional regulator</fullName>
    </submittedName>
</protein>
<feature type="domain" description="HTH marR-type" evidence="4">
    <location>
        <begin position="28"/>
        <end position="163"/>
    </location>
</feature>
<evidence type="ECO:0000313" key="6">
    <source>
        <dbReference type="Proteomes" id="UP000256977"/>
    </source>
</evidence>
<evidence type="ECO:0000256" key="2">
    <source>
        <dbReference type="ARBA" id="ARBA00023125"/>
    </source>
</evidence>
<dbReference type="AlphaFoldDB" id="A0A3D9IFV2"/>
<dbReference type="PROSITE" id="PS50995">
    <property type="entry name" value="HTH_MARR_2"/>
    <property type="match status" value="1"/>
</dbReference>
<sequence length="173" mass="19661">MDQLPKLGITPYLELLDKTADGETNRTSGRLGLLMLWFSDHFLDAVDVELAPFDITESKLDLLLLLKLHESREFISPSSLADRLGIRRASVTAMLDWLEKRSLIFREPSEQDRRMIHVSLTSEGRRLLDLVLPTFWSACSSIMNDLDQEEAILLDKILVKLNAGIEKRLGVGR</sequence>
<keyword evidence="1" id="KW-0805">Transcription regulation</keyword>
<dbReference type="GO" id="GO:0003677">
    <property type="term" value="F:DNA binding"/>
    <property type="evidence" value="ECO:0007669"/>
    <property type="project" value="UniProtKB-KW"/>
</dbReference>
<dbReference type="PANTHER" id="PTHR42756">
    <property type="entry name" value="TRANSCRIPTIONAL REGULATOR, MARR"/>
    <property type="match status" value="1"/>
</dbReference>
<dbReference type="Proteomes" id="UP000256977">
    <property type="component" value="Unassembled WGS sequence"/>
</dbReference>